<feature type="non-terminal residue" evidence="1">
    <location>
        <position position="99"/>
    </location>
</feature>
<protein>
    <submittedName>
        <fullName evidence="1">Uncharacterized protein</fullName>
    </submittedName>
</protein>
<dbReference type="AlphaFoldDB" id="X0XY13"/>
<name>X0XY13_9ZZZZ</name>
<gene>
    <name evidence="1" type="ORF">S01H1_85199</name>
</gene>
<accession>X0XY13</accession>
<sequence length="99" mass="10199">MGKGKVLQHKDGSTLTEDKAMAVGIKGARCFLWLTISRGDSSIGSESGNAYRTDYCLAAAGEHSLGIATPYSLVSNSHSIRATGAGGAGAEVWALSPEQ</sequence>
<dbReference type="EMBL" id="BARS01058417">
    <property type="protein sequence ID" value="GAG48250.1"/>
    <property type="molecule type" value="Genomic_DNA"/>
</dbReference>
<proteinExistence type="predicted"/>
<comment type="caution">
    <text evidence="1">The sequence shown here is derived from an EMBL/GenBank/DDBJ whole genome shotgun (WGS) entry which is preliminary data.</text>
</comment>
<reference evidence="1" key="1">
    <citation type="journal article" date="2014" name="Front. Microbiol.">
        <title>High frequency of phylogenetically diverse reductive dehalogenase-homologous genes in deep subseafloor sedimentary metagenomes.</title>
        <authorList>
            <person name="Kawai M."/>
            <person name="Futagami T."/>
            <person name="Toyoda A."/>
            <person name="Takaki Y."/>
            <person name="Nishi S."/>
            <person name="Hori S."/>
            <person name="Arai W."/>
            <person name="Tsubouchi T."/>
            <person name="Morono Y."/>
            <person name="Uchiyama I."/>
            <person name="Ito T."/>
            <person name="Fujiyama A."/>
            <person name="Inagaki F."/>
            <person name="Takami H."/>
        </authorList>
    </citation>
    <scope>NUCLEOTIDE SEQUENCE</scope>
    <source>
        <strain evidence="1">Expedition CK06-06</strain>
    </source>
</reference>
<evidence type="ECO:0000313" key="1">
    <source>
        <dbReference type="EMBL" id="GAG48250.1"/>
    </source>
</evidence>
<organism evidence="1">
    <name type="scientific">marine sediment metagenome</name>
    <dbReference type="NCBI Taxonomy" id="412755"/>
    <lineage>
        <taxon>unclassified sequences</taxon>
        <taxon>metagenomes</taxon>
        <taxon>ecological metagenomes</taxon>
    </lineage>
</organism>